<dbReference type="InterPro" id="IPR052058">
    <property type="entry name" value="Alcohol_O-acetyltransferase"/>
</dbReference>
<organism evidence="2 3">
    <name type="scientific">Periconia digitata</name>
    <dbReference type="NCBI Taxonomy" id="1303443"/>
    <lineage>
        <taxon>Eukaryota</taxon>
        <taxon>Fungi</taxon>
        <taxon>Dikarya</taxon>
        <taxon>Ascomycota</taxon>
        <taxon>Pezizomycotina</taxon>
        <taxon>Dothideomycetes</taxon>
        <taxon>Pleosporomycetidae</taxon>
        <taxon>Pleosporales</taxon>
        <taxon>Massarineae</taxon>
        <taxon>Periconiaceae</taxon>
        <taxon>Periconia</taxon>
    </lineage>
</organism>
<feature type="region of interest" description="Disordered" evidence="1">
    <location>
        <begin position="461"/>
        <end position="480"/>
    </location>
</feature>
<evidence type="ECO:0000313" key="3">
    <source>
        <dbReference type="Proteomes" id="UP001152607"/>
    </source>
</evidence>
<proteinExistence type="predicted"/>
<dbReference type="AlphaFoldDB" id="A0A9W4XQR8"/>
<dbReference type="PANTHER" id="PTHR28037">
    <property type="entry name" value="ALCOHOL O-ACETYLTRANSFERASE 1-RELATED"/>
    <property type="match status" value="1"/>
</dbReference>
<gene>
    <name evidence="2" type="ORF">PDIGIT_LOCUS2307</name>
</gene>
<dbReference type="Gene3D" id="3.30.559.10">
    <property type="entry name" value="Chloramphenicol acetyltransferase-like domain"/>
    <property type="match status" value="1"/>
</dbReference>
<name>A0A9W4XQR8_9PLEO</name>
<dbReference type="EMBL" id="CAOQHR010000001">
    <property type="protein sequence ID" value="CAI6286157.1"/>
    <property type="molecule type" value="Genomic_DNA"/>
</dbReference>
<sequence>MTTTDPHEAKEHWLSRYATNYHKWTLTRSPQGQASFFSRPLGLVELSFDFDGTQFGGRADMNISLSLEIATSLPSRAALRERIALAWTCLRARHVLLMSRVRDGENGRREFVVDVPETNAGVEGVVEKVGEEIVWVDEWYGAGEVDEEEFYKHCLNVGRVVDVSRNCSKLHVLPARRVRRSANEEGGGGGLERFEISLVIVVAHQTSDALAAYTWWSDFMRLLNTPETELKASLETLLTVDGIESRLPPAQEDLYPIPVASSGKGPPSRARLRWYWAVIIVLRSLRRPLPKTFSNPLLRRERLTTPMSLPKRYPQVFDYSPTSAPPMNSGHISARLSHAASARMIQLCRSIGVSIGAGCFALAGLAMMEMQHEKQLAAADGAQQPQQVDDSSTLPFTASFPLNPRPFYGLATPVVPDSCMLAFSEGIVMPYLPSSSSSALPIETRFKAVAKCANAELKTYQKRRPAGHSQGSGTAGTILDPHDPTRLLATGYIGRLERMALLFPASSPQGSVFPTPPSAPALPQSSVNGEEAPPPARATCGVSSIGSTSQWLRRGDYSLEHPLRGVNFAADFRNIKQGVRAREGEFLIGCTTNDQGRVEFGVSYDWSGIGEEMAERWRDVVEGLLEDGRKAGRSVL</sequence>
<evidence type="ECO:0000256" key="1">
    <source>
        <dbReference type="SAM" id="MobiDB-lite"/>
    </source>
</evidence>
<evidence type="ECO:0000313" key="2">
    <source>
        <dbReference type="EMBL" id="CAI6286157.1"/>
    </source>
</evidence>
<protein>
    <submittedName>
        <fullName evidence="2">Uncharacterized protein</fullName>
    </submittedName>
</protein>
<comment type="caution">
    <text evidence="2">The sequence shown here is derived from an EMBL/GenBank/DDBJ whole genome shotgun (WGS) entry which is preliminary data.</text>
</comment>
<reference evidence="2" key="1">
    <citation type="submission" date="2023-01" db="EMBL/GenBank/DDBJ databases">
        <authorList>
            <person name="Van Ghelder C."/>
            <person name="Rancurel C."/>
        </authorList>
    </citation>
    <scope>NUCLEOTIDE SEQUENCE</scope>
    <source>
        <strain evidence="2">CNCM I-4278</strain>
    </source>
</reference>
<keyword evidence="3" id="KW-1185">Reference proteome</keyword>
<dbReference type="Proteomes" id="UP001152607">
    <property type="component" value="Unassembled WGS sequence"/>
</dbReference>
<feature type="region of interest" description="Disordered" evidence="1">
    <location>
        <begin position="512"/>
        <end position="541"/>
    </location>
</feature>
<dbReference type="PANTHER" id="PTHR28037:SF1">
    <property type="entry name" value="ALCOHOL O-ACETYLTRANSFERASE 1-RELATED"/>
    <property type="match status" value="1"/>
</dbReference>
<accession>A0A9W4XQR8</accession>
<dbReference type="OrthoDB" id="3355480at2759"/>
<dbReference type="InterPro" id="IPR023213">
    <property type="entry name" value="CAT-like_dom_sf"/>
</dbReference>